<dbReference type="InterPro" id="IPR007168">
    <property type="entry name" value="Phageshock_PspC_N"/>
</dbReference>
<evidence type="ECO:0000313" key="8">
    <source>
        <dbReference type="EMBL" id="MCW0953542.1"/>
    </source>
</evidence>
<organism evidence="8 9">
    <name type="scientific">Weissella ceti</name>
    <dbReference type="NCBI Taxonomy" id="759620"/>
    <lineage>
        <taxon>Bacteria</taxon>
        <taxon>Bacillati</taxon>
        <taxon>Bacillota</taxon>
        <taxon>Bacilli</taxon>
        <taxon>Lactobacillales</taxon>
        <taxon>Lactobacillaceae</taxon>
        <taxon>Weissella</taxon>
    </lineage>
</organism>
<gene>
    <name evidence="8" type="ORF">OIT44_05610</name>
</gene>
<proteinExistence type="predicted"/>
<keyword evidence="3 6" id="KW-0812">Transmembrane</keyword>
<dbReference type="PANTHER" id="PTHR33885">
    <property type="entry name" value="PHAGE SHOCK PROTEIN C"/>
    <property type="match status" value="1"/>
</dbReference>
<evidence type="ECO:0000313" key="9">
    <source>
        <dbReference type="Proteomes" id="UP001526225"/>
    </source>
</evidence>
<evidence type="ECO:0000256" key="4">
    <source>
        <dbReference type="ARBA" id="ARBA00022989"/>
    </source>
</evidence>
<feature type="domain" description="Phage shock protein PspC N-terminal" evidence="7">
    <location>
        <begin position="3"/>
        <end position="60"/>
    </location>
</feature>
<sequence length="80" mass="9253">MKKKLYKSNDRVLAGVLGGFADYFNIDPNVMRLIFIGLFLVTWGFPMIAFYIIAAIIMPTRHTYNQSNRDNIQEGDYTDK</sequence>
<dbReference type="RefSeq" id="WP_213409211.1">
    <property type="nucleotide sequence ID" value="NZ_CP074441.1"/>
</dbReference>
<protein>
    <submittedName>
        <fullName evidence="8">PspC domain-containing protein</fullName>
    </submittedName>
</protein>
<dbReference type="InterPro" id="IPR052027">
    <property type="entry name" value="PspC"/>
</dbReference>
<evidence type="ECO:0000259" key="7">
    <source>
        <dbReference type="Pfam" id="PF04024"/>
    </source>
</evidence>
<evidence type="ECO:0000256" key="1">
    <source>
        <dbReference type="ARBA" id="ARBA00004162"/>
    </source>
</evidence>
<comment type="subcellular location">
    <subcellularLocation>
        <location evidence="1">Cell membrane</location>
        <topology evidence="1">Single-pass membrane protein</topology>
    </subcellularLocation>
</comment>
<dbReference type="EMBL" id="JAOZFE010000005">
    <property type="protein sequence ID" value="MCW0953542.1"/>
    <property type="molecule type" value="Genomic_DNA"/>
</dbReference>
<dbReference type="Proteomes" id="UP001526225">
    <property type="component" value="Unassembled WGS sequence"/>
</dbReference>
<keyword evidence="5 6" id="KW-0472">Membrane</keyword>
<accession>A0ABT3E6I0</accession>
<feature type="transmembrane region" description="Helical" evidence="6">
    <location>
        <begin position="33"/>
        <end position="57"/>
    </location>
</feature>
<reference evidence="8 9" key="1">
    <citation type="submission" date="2022-10" db="EMBL/GenBank/DDBJ databases">
        <title>Weissella fermenti sp. nov., isolated from fermented cabbage.</title>
        <authorList>
            <person name="Lee J.K."/>
            <person name="Baek J.H."/>
            <person name="Choi D.G."/>
            <person name="Kim J.M."/>
            <person name="Jeon C.O."/>
        </authorList>
    </citation>
    <scope>NUCLEOTIDE SEQUENCE [LARGE SCALE GENOMIC DNA]</scope>
    <source>
        <strain evidence="8 9">KACC 18534</strain>
    </source>
</reference>
<keyword evidence="4 6" id="KW-1133">Transmembrane helix</keyword>
<evidence type="ECO:0000256" key="5">
    <source>
        <dbReference type="ARBA" id="ARBA00023136"/>
    </source>
</evidence>
<evidence type="ECO:0000256" key="6">
    <source>
        <dbReference type="SAM" id="Phobius"/>
    </source>
</evidence>
<keyword evidence="9" id="KW-1185">Reference proteome</keyword>
<dbReference type="PANTHER" id="PTHR33885:SF3">
    <property type="entry name" value="PHAGE SHOCK PROTEIN C"/>
    <property type="match status" value="1"/>
</dbReference>
<evidence type="ECO:0000256" key="3">
    <source>
        <dbReference type="ARBA" id="ARBA00022692"/>
    </source>
</evidence>
<keyword evidence="2" id="KW-1003">Cell membrane</keyword>
<comment type="caution">
    <text evidence="8">The sequence shown here is derived from an EMBL/GenBank/DDBJ whole genome shotgun (WGS) entry which is preliminary data.</text>
</comment>
<name>A0ABT3E6I0_9LACO</name>
<evidence type="ECO:0000256" key="2">
    <source>
        <dbReference type="ARBA" id="ARBA00022475"/>
    </source>
</evidence>
<dbReference type="Pfam" id="PF04024">
    <property type="entry name" value="PspC"/>
    <property type="match status" value="1"/>
</dbReference>